<accession>A0A4R0NI94</accession>
<dbReference type="EMBL" id="SJSL01000003">
    <property type="protein sequence ID" value="TCD00380.1"/>
    <property type="molecule type" value="Genomic_DNA"/>
</dbReference>
<name>A0A4R0NI94_9SPHI</name>
<proteinExistence type="predicted"/>
<keyword evidence="2" id="KW-1185">Reference proteome</keyword>
<dbReference type="Proteomes" id="UP000293347">
    <property type="component" value="Unassembled WGS sequence"/>
</dbReference>
<reference evidence="1 2" key="1">
    <citation type="submission" date="2019-02" db="EMBL/GenBank/DDBJ databases">
        <title>Pedobacter sp. RP-1-14 sp. nov., isolated from Arctic soil.</title>
        <authorList>
            <person name="Dahal R.H."/>
        </authorList>
    </citation>
    <scope>NUCLEOTIDE SEQUENCE [LARGE SCALE GENOMIC DNA]</scope>
    <source>
        <strain evidence="1 2">RP-1-14</strain>
    </source>
</reference>
<gene>
    <name evidence="1" type="ORF">EZ437_14235</name>
</gene>
<sequence length="103" mass="11291">MTVLLFAAGCKKDRITVDQSKQYSQVGHVPMNAYDGGWGLTLQPEGVADLSPGGDIVYRGTYKINGSKLKVTTSQNSGSYTFEIISDTQIREKKYGVILELIE</sequence>
<dbReference type="AlphaFoldDB" id="A0A4R0NI94"/>
<dbReference type="RefSeq" id="WP_131596729.1">
    <property type="nucleotide sequence ID" value="NZ_SJSL01000003.1"/>
</dbReference>
<comment type="caution">
    <text evidence="1">The sequence shown here is derived from an EMBL/GenBank/DDBJ whole genome shotgun (WGS) entry which is preliminary data.</text>
</comment>
<evidence type="ECO:0000313" key="2">
    <source>
        <dbReference type="Proteomes" id="UP000293347"/>
    </source>
</evidence>
<organism evidence="1 2">
    <name type="scientific">Pedobacter psychroterrae</name>
    <dbReference type="NCBI Taxonomy" id="2530453"/>
    <lineage>
        <taxon>Bacteria</taxon>
        <taxon>Pseudomonadati</taxon>
        <taxon>Bacteroidota</taxon>
        <taxon>Sphingobacteriia</taxon>
        <taxon>Sphingobacteriales</taxon>
        <taxon>Sphingobacteriaceae</taxon>
        <taxon>Pedobacter</taxon>
    </lineage>
</organism>
<dbReference type="OrthoDB" id="766893at2"/>
<protein>
    <submittedName>
        <fullName evidence="1">Uncharacterized protein</fullName>
    </submittedName>
</protein>
<evidence type="ECO:0000313" key="1">
    <source>
        <dbReference type="EMBL" id="TCD00380.1"/>
    </source>
</evidence>